<reference evidence="2 3" key="1">
    <citation type="submission" date="2021-06" db="EMBL/GenBank/DDBJ databases">
        <title>Caerostris extrusa draft genome.</title>
        <authorList>
            <person name="Kono N."/>
            <person name="Arakawa K."/>
        </authorList>
    </citation>
    <scope>NUCLEOTIDE SEQUENCE [LARGE SCALE GENOMIC DNA]</scope>
</reference>
<protein>
    <submittedName>
        <fullName evidence="2">Uncharacterized protein</fullName>
    </submittedName>
</protein>
<keyword evidence="3" id="KW-1185">Reference proteome</keyword>
<gene>
    <name evidence="2" type="ORF">CEXT_666501</name>
</gene>
<dbReference type="AlphaFoldDB" id="A0AAV4UTU2"/>
<evidence type="ECO:0000313" key="2">
    <source>
        <dbReference type="EMBL" id="GIY61331.1"/>
    </source>
</evidence>
<dbReference type="Proteomes" id="UP001054945">
    <property type="component" value="Unassembled WGS sequence"/>
</dbReference>
<proteinExistence type="predicted"/>
<name>A0AAV4UTU2_CAEEX</name>
<evidence type="ECO:0000256" key="1">
    <source>
        <dbReference type="SAM" id="MobiDB-lite"/>
    </source>
</evidence>
<sequence length="86" mass="10004">MCKTNESSRQKRREQRRKRWTIRMMGSYFPLKRVTKQRSGVGERSESRRNTTSGDEVAKTAVDENSFFTRVGSAKPLLLIKRDALP</sequence>
<evidence type="ECO:0000313" key="3">
    <source>
        <dbReference type="Proteomes" id="UP001054945"/>
    </source>
</evidence>
<accession>A0AAV4UTU2</accession>
<comment type="caution">
    <text evidence="2">The sequence shown here is derived from an EMBL/GenBank/DDBJ whole genome shotgun (WGS) entry which is preliminary data.</text>
</comment>
<dbReference type="EMBL" id="BPLR01013451">
    <property type="protein sequence ID" value="GIY61331.1"/>
    <property type="molecule type" value="Genomic_DNA"/>
</dbReference>
<feature type="region of interest" description="Disordered" evidence="1">
    <location>
        <begin position="33"/>
        <end position="59"/>
    </location>
</feature>
<organism evidence="2 3">
    <name type="scientific">Caerostris extrusa</name>
    <name type="common">Bark spider</name>
    <name type="synonym">Caerostris bankana</name>
    <dbReference type="NCBI Taxonomy" id="172846"/>
    <lineage>
        <taxon>Eukaryota</taxon>
        <taxon>Metazoa</taxon>
        <taxon>Ecdysozoa</taxon>
        <taxon>Arthropoda</taxon>
        <taxon>Chelicerata</taxon>
        <taxon>Arachnida</taxon>
        <taxon>Araneae</taxon>
        <taxon>Araneomorphae</taxon>
        <taxon>Entelegynae</taxon>
        <taxon>Araneoidea</taxon>
        <taxon>Araneidae</taxon>
        <taxon>Caerostris</taxon>
    </lineage>
</organism>